<evidence type="ECO:0000256" key="5">
    <source>
        <dbReference type="ARBA" id="ARBA00023136"/>
    </source>
</evidence>
<dbReference type="InterPro" id="IPR006571">
    <property type="entry name" value="TLDc_dom"/>
</dbReference>
<reference evidence="11" key="2">
    <citation type="submission" date="2015-02" db="UniProtKB">
        <authorList>
            <consortium name="EnsemblMetazoa"/>
        </authorList>
    </citation>
    <scope>IDENTIFICATION</scope>
</reference>
<protein>
    <recommendedName>
        <fullName evidence="7">MTOR-associated protein MEAK7</fullName>
    </recommendedName>
    <alternativeName>
        <fullName evidence="9">TBC/LysM-associated domain-containing protein 1</fullName>
    </alternativeName>
    <alternativeName>
        <fullName evidence="8">TLD domain-containing protein 1</fullName>
    </alternativeName>
</protein>
<comment type="subcellular location">
    <subcellularLocation>
        <location evidence="3">Cytoplasm</location>
    </subcellularLocation>
    <subcellularLocation>
        <location evidence="2">Lysosome</location>
    </subcellularLocation>
    <subcellularLocation>
        <location evidence="1">Membrane</location>
    </subcellularLocation>
</comment>
<dbReference type="Pfam" id="PF07534">
    <property type="entry name" value="TLD"/>
    <property type="match status" value="1"/>
</dbReference>
<dbReference type="GO" id="GO:0005764">
    <property type="term" value="C:lysosome"/>
    <property type="evidence" value="ECO:0007669"/>
    <property type="project" value="UniProtKB-SubCell"/>
</dbReference>
<accession>T1J4X0</accession>
<evidence type="ECO:0000256" key="6">
    <source>
        <dbReference type="ARBA" id="ARBA00023228"/>
    </source>
</evidence>
<organism evidence="11 12">
    <name type="scientific">Strigamia maritima</name>
    <name type="common">European centipede</name>
    <name type="synonym">Geophilus maritimus</name>
    <dbReference type="NCBI Taxonomy" id="126957"/>
    <lineage>
        <taxon>Eukaryota</taxon>
        <taxon>Metazoa</taxon>
        <taxon>Ecdysozoa</taxon>
        <taxon>Arthropoda</taxon>
        <taxon>Myriapoda</taxon>
        <taxon>Chilopoda</taxon>
        <taxon>Pleurostigmophora</taxon>
        <taxon>Geophilomorpha</taxon>
        <taxon>Linotaeniidae</taxon>
        <taxon>Strigamia</taxon>
    </lineage>
</organism>
<keyword evidence="12" id="KW-1185">Reference proteome</keyword>
<evidence type="ECO:0000313" key="11">
    <source>
        <dbReference type="EnsemblMetazoa" id="SMAR008667-PA"/>
    </source>
</evidence>
<dbReference type="PANTHER" id="PTHR23354">
    <property type="entry name" value="NUCLEOLAR PROTEIN 7/ESTROGEN RECEPTOR COACTIVATOR-RELATED"/>
    <property type="match status" value="1"/>
</dbReference>
<dbReference type="Proteomes" id="UP000014500">
    <property type="component" value="Unassembled WGS sequence"/>
</dbReference>
<dbReference type="HOGENOM" id="CLU_620124_0_0_1"/>
<dbReference type="EMBL" id="JH431850">
    <property type="status" value="NOT_ANNOTATED_CDS"/>
    <property type="molecule type" value="Genomic_DNA"/>
</dbReference>
<dbReference type="PANTHER" id="PTHR23354:SF131">
    <property type="entry name" value="MTOR-ASSOCIATED PROTEIN MEAK7"/>
    <property type="match status" value="1"/>
</dbReference>
<keyword evidence="4" id="KW-0963">Cytoplasm</keyword>
<evidence type="ECO:0000313" key="12">
    <source>
        <dbReference type="Proteomes" id="UP000014500"/>
    </source>
</evidence>
<evidence type="ECO:0000256" key="4">
    <source>
        <dbReference type="ARBA" id="ARBA00022490"/>
    </source>
</evidence>
<dbReference type="GO" id="GO:0005634">
    <property type="term" value="C:nucleus"/>
    <property type="evidence" value="ECO:0007669"/>
    <property type="project" value="TreeGrafter"/>
</dbReference>
<evidence type="ECO:0000259" key="10">
    <source>
        <dbReference type="PROSITE" id="PS51886"/>
    </source>
</evidence>
<dbReference type="GO" id="GO:0006979">
    <property type="term" value="P:response to oxidative stress"/>
    <property type="evidence" value="ECO:0007669"/>
    <property type="project" value="TreeGrafter"/>
</dbReference>
<keyword evidence="5" id="KW-0472">Membrane</keyword>
<evidence type="ECO:0000256" key="7">
    <source>
        <dbReference type="ARBA" id="ARBA00039594"/>
    </source>
</evidence>
<evidence type="ECO:0000256" key="1">
    <source>
        <dbReference type="ARBA" id="ARBA00004370"/>
    </source>
</evidence>
<evidence type="ECO:0000256" key="8">
    <source>
        <dbReference type="ARBA" id="ARBA00041780"/>
    </source>
</evidence>
<dbReference type="SMART" id="SM00584">
    <property type="entry name" value="TLDc"/>
    <property type="match status" value="1"/>
</dbReference>
<name>T1J4X0_STRMM</name>
<evidence type="ECO:0000256" key="2">
    <source>
        <dbReference type="ARBA" id="ARBA00004371"/>
    </source>
</evidence>
<reference evidence="12" key="1">
    <citation type="submission" date="2011-05" db="EMBL/GenBank/DDBJ databases">
        <authorList>
            <person name="Richards S.R."/>
            <person name="Qu J."/>
            <person name="Jiang H."/>
            <person name="Jhangiani S.N."/>
            <person name="Agravi P."/>
            <person name="Goodspeed R."/>
            <person name="Gross S."/>
            <person name="Mandapat C."/>
            <person name="Jackson L."/>
            <person name="Mathew T."/>
            <person name="Pu L."/>
            <person name="Thornton R."/>
            <person name="Saada N."/>
            <person name="Wilczek-Boney K.B."/>
            <person name="Lee S."/>
            <person name="Kovar C."/>
            <person name="Wu Y."/>
            <person name="Scherer S.E."/>
            <person name="Worley K.C."/>
            <person name="Muzny D.M."/>
            <person name="Gibbs R."/>
        </authorList>
    </citation>
    <scope>NUCLEOTIDE SEQUENCE</scope>
    <source>
        <strain evidence="12">Brora</strain>
    </source>
</reference>
<dbReference type="AlphaFoldDB" id="T1J4X0"/>
<dbReference type="eggNOG" id="KOG2557">
    <property type="taxonomic scope" value="Eukaryota"/>
</dbReference>
<proteinExistence type="predicted"/>
<feature type="domain" description="TLDc" evidence="10">
    <location>
        <begin position="246"/>
        <end position="418"/>
    </location>
</feature>
<evidence type="ECO:0000256" key="3">
    <source>
        <dbReference type="ARBA" id="ARBA00004496"/>
    </source>
</evidence>
<dbReference type="STRING" id="126957.T1J4X0"/>
<keyword evidence="6" id="KW-0458">Lysosome</keyword>
<dbReference type="EnsemblMetazoa" id="SMAR008667-RA">
    <property type="protein sequence ID" value="SMAR008667-PA"/>
    <property type="gene ID" value="SMAR008667"/>
</dbReference>
<dbReference type="OMA" id="STHCAIA"/>
<dbReference type="PROSITE" id="PS51886">
    <property type="entry name" value="TLDC"/>
    <property type="match status" value="1"/>
</dbReference>
<dbReference type="GO" id="GO:0016020">
    <property type="term" value="C:membrane"/>
    <property type="evidence" value="ECO:0007669"/>
    <property type="project" value="UniProtKB-SubCell"/>
</dbReference>
<dbReference type="PhylomeDB" id="T1J4X0"/>
<sequence>MGSTQSLFTKLYKKRPDKQILLTDAELQQLNNIISSFRSKDAINISFEEMKAYLLPFMNISIIERLYDAMQWKPLAKRSQPRLERPTISPITFIYVISNFLKGNSNQKATIIRFMVGARDLGFVTSLDLFSFVKDLLINHLQIVKKQNLGIEVATIADDTSYDNLALNLLHDLFDPKGTGKKLPTLTQYSDIDVAGLLESTPILLYMLHQVLYPPFPIYLAAWQFQSFLPNFITLDDVDSKVYPTTMLDIPSLIFLNMHIPRQVNKSHEWMLVFSSFDGDDSDEFTFEELISRCLRYDNTLFIIEDSDLYRFGGFSSDKWIVYPKFRGSLGCFVFSLVPQMTHYKPTGINKNCIYMNDFTYEESPQFIGFGGSQKYPAFSINSDCKTGVSYPTLTYNSPQLSSKTNFQIGKLEIWAIFRASAMRTQGWKTQQISSVEFSKKK</sequence>
<evidence type="ECO:0000256" key="9">
    <source>
        <dbReference type="ARBA" id="ARBA00042134"/>
    </source>
</evidence>